<comment type="cofactor">
    <cofactor evidence="1">
        <name>Zn(2+)</name>
        <dbReference type="ChEBI" id="CHEBI:29105"/>
    </cofactor>
</comment>
<reference evidence="3" key="1">
    <citation type="submission" date="2020-03" db="EMBL/GenBank/DDBJ databases">
        <authorList>
            <person name="Weist P."/>
        </authorList>
    </citation>
    <scope>NUCLEOTIDE SEQUENCE</scope>
</reference>
<feature type="region of interest" description="Disordered" evidence="2">
    <location>
        <begin position="264"/>
        <end position="301"/>
    </location>
</feature>
<dbReference type="PANTHER" id="PTHR12756">
    <property type="entry name" value="CYTOSOLIC CARBOXYPEPTIDASE"/>
    <property type="match status" value="1"/>
</dbReference>
<proteinExistence type="predicted"/>
<feature type="compositionally biased region" description="Polar residues" evidence="2">
    <location>
        <begin position="265"/>
        <end position="279"/>
    </location>
</feature>
<accession>A0A9N7Z0B0</accession>
<feature type="compositionally biased region" description="Basic and acidic residues" evidence="2">
    <location>
        <begin position="283"/>
        <end position="301"/>
    </location>
</feature>
<dbReference type="AlphaFoldDB" id="A0A9N7Z0B0"/>
<protein>
    <submittedName>
        <fullName evidence="3">Uncharacterized protein</fullName>
    </submittedName>
</protein>
<sequence>MTHLVYTGGHTEQWAAMHGAPGSRYVVFLLSLRGFEPETTVGFSAHSPTFCHQSPEAIVGVPFRRIVSLKFPRVSLEFYIDVHAHSTMLNGFMYGNVFEDEERVQRQAVFPRLLCQNAPDFSFLAQGSSPSLCIAPPPAHSALPKAQQQPAAAAQHNQGKLPLVAAKSAFQRRQLSLQQSGVTSNTSFNRDVVKAGTGRRFLGGLLDDTSYCYTLEVSFYSYMPAGSNAPVPYTEETYMKLGRNVARTFLDYYKLSNLIKDNRPSHIQSSEVKSPTGNGKDNGVGRDAVDRQREKSQGDRH</sequence>
<name>A0A9N7Z0B0_PLEPL</name>
<comment type="caution">
    <text evidence="3">The sequence shown here is derived from an EMBL/GenBank/DDBJ whole genome shotgun (WGS) entry which is preliminary data.</text>
</comment>
<evidence type="ECO:0000313" key="3">
    <source>
        <dbReference type="EMBL" id="CAB1446524.1"/>
    </source>
</evidence>
<dbReference type="EMBL" id="CADEAL010003918">
    <property type="protein sequence ID" value="CAB1446524.1"/>
    <property type="molecule type" value="Genomic_DNA"/>
</dbReference>
<dbReference type="PANTHER" id="PTHR12756:SF9">
    <property type="entry name" value="CYTOSOLIC CARBOXYPEPTIDASE 6"/>
    <property type="match status" value="1"/>
</dbReference>
<dbReference type="Proteomes" id="UP001153269">
    <property type="component" value="Unassembled WGS sequence"/>
</dbReference>
<organism evidence="3 4">
    <name type="scientific">Pleuronectes platessa</name>
    <name type="common">European plaice</name>
    <dbReference type="NCBI Taxonomy" id="8262"/>
    <lineage>
        <taxon>Eukaryota</taxon>
        <taxon>Metazoa</taxon>
        <taxon>Chordata</taxon>
        <taxon>Craniata</taxon>
        <taxon>Vertebrata</taxon>
        <taxon>Euteleostomi</taxon>
        <taxon>Actinopterygii</taxon>
        <taxon>Neopterygii</taxon>
        <taxon>Teleostei</taxon>
        <taxon>Neoteleostei</taxon>
        <taxon>Acanthomorphata</taxon>
        <taxon>Carangaria</taxon>
        <taxon>Pleuronectiformes</taxon>
        <taxon>Pleuronectoidei</taxon>
        <taxon>Pleuronectidae</taxon>
        <taxon>Pleuronectes</taxon>
    </lineage>
</organism>
<dbReference type="Gene3D" id="3.40.630.10">
    <property type="entry name" value="Zn peptidases"/>
    <property type="match status" value="1"/>
</dbReference>
<evidence type="ECO:0000313" key="4">
    <source>
        <dbReference type="Proteomes" id="UP001153269"/>
    </source>
</evidence>
<gene>
    <name evidence="3" type="ORF">PLEPLA_LOCUS34250</name>
</gene>
<evidence type="ECO:0000256" key="2">
    <source>
        <dbReference type="SAM" id="MobiDB-lite"/>
    </source>
</evidence>
<keyword evidence="4" id="KW-1185">Reference proteome</keyword>
<dbReference type="InterPro" id="IPR050821">
    <property type="entry name" value="Cytosolic_carboxypeptidase"/>
</dbReference>
<evidence type="ECO:0000256" key="1">
    <source>
        <dbReference type="ARBA" id="ARBA00001947"/>
    </source>
</evidence>